<feature type="signal peptide" evidence="2">
    <location>
        <begin position="1"/>
        <end position="21"/>
    </location>
</feature>
<dbReference type="Proteomes" id="UP000321412">
    <property type="component" value="Unassembled WGS sequence"/>
</dbReference>
<evidence type="ECO:0000313" key="3">
    <source>
        <dbReference type="EMBL" id="TXD37331.1"/>
    </source>
</evidence>
<reference evidence="3 4" key="1">
    <citation type="submission" date="2019-08" db="EMBL/GenBank/DDBJ databases">
        <title>Bradymonadales sp. TMQ4.</title>
        <authorList>
            <person name="Liang Q."/>
        </authorList>
    </citation>
    <scope>NUCLEOTIDE SEQUENCE [LARGE SCALE GENOMIC DNA]</scope>
    <source>
        <strain evidence="3 4">TMQ4</strain>
    </source>
</reference>
<keyword evidence="2" id="KW-0732">Signal</keyword>
<feature type="compositionally biased region" description="Acidic residues" evidence="1">
    <location>
        <begin position="28"/>
        <end position="55"/>
    </location>
</feature>
<gene>
    <name evidence="3" type="ORF">FRC98_11420</name>
</gene>
<evidence type="ECO:0000256" key="2">
    <source>
        <dbReference type="SAM" id="SignalP"/>
    </source>
</evidence>
<sequence>MNWMKKMRLSVMVLLASGLIAGCSSDPNVDEPADVGQEDVLPDEDASDAGEDVDEQDTCDGLPWCEEGFEEVDSCEGLESCDEVTLCGITILCAEEDSCTEVPVCEANEAEVESCNGYADEDCRAVDACEEQVLCVPQDATCDVELAGCGETLTKVESCDGIDGCIELSACGETYGCAPEVDTCDAEPVCNTGEVEVDSCDGFDECREVTMCDATILCAPEPTDPCDPAGYTCPDGLEAVADVDCTVDLGPDADRMCFTVEICPDVNVYCRGPEVDCTTDYDICPAGYSARTDCDEATRECGITLICEDIGGCEANEL</sequence>
<keyword evidence="4" id="KW-1185">Reference proteome</keyword>
<feature type="region of interest" description="Disordered" evidence="1">
    <location>
        <begin position="26"/>
        <end position="55"/>
    </location>
</feature>
<feature type="chain" id="PRO_5022710720" evidence="2">
    <location>
        <begin position="22"/>
        <end position="318"/>
    </location>
</feature>
<evidence type="ECO:0000256" key="1">
    <source>
        <dbReference type="SAM" id="MobiDB-lite"/>
    </source>
</evidence>
<dbReference type="PROSITE" id="PS51257">
    <property type="entry name" value="PROKAR_LIPOPROTEIN"/>
    <property type="match status" value="1"/>
</dbReference>
<name>A0A5C6XDH7_9DELT</name>
<comment type="caution">
    <text evidence="3">The sequence shown here is derived from an EMBL/GenBank/DDBJ whole genome shotgun (WGS) entry which is preliminary data.</text>
</comment>
<dbReference type="EMBL" id="VOSM01000004">
    <property type="protein sequence ID" value="TXD37331.1"/>
    <property type="molecule type" value="Genomic_DNA"/>
</dbReference>
<dbReference type="RefSeq" id="WP_146981538.1">
    <property type="nucleotide sequence ID" value="NZ_VOSM01000004.1"/>
</dbReference>
<accession>A0A5C6XDH7</accession>
<evidence type="ECO:0000313" key="4">
    <source>
        <dbReference type="Proteomes" id="UP000321412"/>
    </source>
</evidence>
<protein>
    <submittedName>
        <fullName evidence="3">Uncharacterized protein</fullName>
    </submittedName>
</protein>
<organism evidence="3 4">
    <name type="scientific">Lujinxingia vulgaris</name>
    <dbReference type="NCBI Taxonomy" id="2600176"/>
    <lineage>
        <taxon>Bacteria</taxon>
        <taxon>Deltaproteobacteria</taxon>
        <taxon>Bradymonadales</taxon>
        <taxon>Lujinxingiaceae</taxon>
        <taxon>Lujinxingia</taxon>
    </lineage>
</organism>
<dbReference type="AlphaFoldDB" id="A0A5C6XDH7"/>
<proteinExistence type="predicted"/>
<dbReference type="OrthoDB" id="5489983at2"/>